<evidence type="ECO:0000256" key="6">
    <source>
        <dbReference type="ARBA" id="ARBA00023015"/>
    </source>
</evidence>
<feature type="repeat" description="WD" evidence="9">
    <location>
        <begin position="17"/>
        <end position="58"/>
    </location>
</feature>
<organism evidence="10 11">
    <name type="scientific">Oedothorax gibbosus</name>
    <dbReference type="NCBI Taxonomy" id="931172"/>
    <lineage>
        <taxon>Eukaryota</taxon>
        <taxon>Metazoa</taxon>
        <taxon>Ecdysozoa</taxon>
        <taxon>Arthropoda</taxon>
        <taxon>Chelicerata</taxon>
        <taxon>Arachnida</taxon>
        <taxon>Araneae</taxon>
        <taxon>Araneomorphae</taxon>
        <taxon>Entelegynae</taxon>
        <taxon>Araneoidea</taxon>
        <taxon>Linyphiidae</taxon>
        <taxon>Erigoninae</taxon>
        <taxon>Oedothorax</taxon>
    </lineage>
</organism>
<comment type="caution">
    <text evidence="10">The sequence shown here is derived from an EMBL/GenBank/DDBJ whole genome shotgun (WGS) entry which is preliminary data.</text>
</comment>
<dbReference type="InterPro" id="IPR001680">
    <property type="entry name" value="WD40_rpt"/>
</dbReference>
<dbReference type="PANTHER" id="PTHR19861">
    <property type="entry name" value="WD40 REPEAT PROTEIN SWD2"/>
    <property type="match status" value="1"/>
</dbReference>
<dbReference type="GO" id="GO:0071027">
    <property type="term" value="P:nuclear RNA surveillance"/>
    <property type="evidence" value="ECO:0007669"/>
    <property type="project" value="UniProtKB-ARBA"/>
</dbReference>
<evidence type="ECO:0000256" key="1">
    <source>
        <dbReference type="ARBA" id="ARBA00004123"/>
    </source>
</evidence>
<dbReference type="PROSITE" id="PS00678">
    <property type="entry name" value="WD_REPEATS_1"/>
    <property type="match status" value="2"/>
</dbReference>
<keyword evidence="6" id="KW-0805">Transcription regulation</keyword>
<dbReference type="CDD" id="cd00200">
    <property type="entry name" value="WD40"/>
    <property type="match status" value="1"/>
</dbReference>
<feature type="repeat" description="WD" evidence="9">
    <location>
        <begin position="247"/>
        <end position="277"/>
    </location>
</feature>
<keyword evidence="4 9" id="KW-0853">WD repeat</keyword>
<evidence type="ECO:0000313" key="11">
    <source>
        <dbReference type="Proteomes" id="UP000827092"/>
    </source>
</evidence>
<protein>
    <recommendedName>
        <fullName evidence="12">WD repeat-containing protein 82</fullName>
    </recommendedName>
</protein>
<gene>
    <name evidence="10" type="ORF">JTE90_006620</name>
</gene>
<dbReference type="GO" id="GO:0006353">
    <property type="term" value="P:DNA-templated transcription termination"/>
    <property type="evidence" value="ECO:0007669"/>
    <property type="project" value="UniProtKB-KW"/>
</dbReference>
<keyword evidence="8" id="KW-0539">Nucleus</keyword>
<dbReference type="InterPro" id="IPR020472">
    <property type="entry name" value="WD40_PAC1"/>
</dbReference>
<sequence length="318" mass="35667">MKLIPSVVQSFRATKAFSENTDRINSIDFSADGITLISSSDDDSIQIYDCETGVHKRTLHSKKYGADLVRFTHTENSAVHSSTKIDDTIRYLSLHDNKYIRYFPGHVKKVTSLSMSAVEDTLLSSSLDKSVRIWDVRSPNCQGVINHCDRPVVSFDPEGLSFAVAIDSDEVRMYDMRSFDKGPFNTFVPFKDSSNDWTGLKFSPDGKMILISTNGPDVHLLDAFNGKLMTTFSSRVNNNKFIPLETSFSPDSQFVFSGSSDGTVHVWNSETGAQEKILHCGYSSPMHCVQFNPKFMMLVSASTQMIFWTPPYPDDDQL</sequence>
<evidence type="ECO:0000256" key="8">
    <source>
        <dbReference type="ARBA" id="ARBA00023242"/>
    </source>
</evidence>
<proteinExistence type="inferred from homology"/>
<dbReference type="InterPro" id="IPR036322">
    <property type="entry name" value="WD40_repeat_dom_sf"/>
</dbReference>
<dbReference type="PANTHER" id="PTHR19861:SF0">
    <property type="entry name" value="WD REPEAT-CONTAINING PROTEIN 82"/>
    <property type="match status" value="1"/>
</dbReference>
<keyword evidence="7" id="KW-0804">Transcription</keyword>
<dbReference type="EMBL" id="JAFNEN010000606">
    <property type="protein sequence ID" value="KAG8179715.1"/>
    <property type="molecule type" value="Genomic_DNA"/>
</dbReference>
<evidence type="ECO:0000256" key="9">
    <source>
        <dbReference type="PROSITE-ProRule" id="PRU00221"/>
    </source>
</evidence>
<dbReference type="GO" id="GO:0003682">
    <property type="term" value="F:chromatin binding"/>
    <property type="evidence" value="ECO:0007669"/>
    <property type="project" value="TreeGrafter"/>
</dbReference>
<name>A0AAV6U6A7_9ARAC</name>
<dbReference type="InterPro" id="IPR015943">
    <property type="entry name" value="WD40/YVTN_repeat-like_dom_sf"/>
</dbReference>
<accession>A0AAV6U6A7</accession>
<feature type="repeat" description="WD" evidence="9">
    <location>
        <begin position="103"/>
        <end position="144"/>
    </location>
</feature>
<evidence type="ECO:0000256" key="2">
    <source>
        <dbReference type="ARBA" id="ARBA00005616"/>
    </source>
</evidence>
<dbReference type="Gene3D" id="2.130.10.10">
    <property type="entry name" value="YVTN repeat-like/Quinoprotein amine dehydrogenase"/>
    <property type="match status" value="2"/>
</dbReference>
<comment type="similarity">
    <text evidence="2">Belongs to the WD repeat SWD2 family.</text>
</comment>
<dbReference type="FunFam" id="2.130.10.10:FF:000065">
    <property type="entry name" value="WD repeat-containing protein 82"/>
    <property type="match status" value="1"/>
</dbReference>
<dbReference type="PROSITE" id="PS50294">
    <property type="entry name" value="WD_REPEATS_REGION"/>
    <property type="match status" value="3"/>
</dbReference>
<dbReference type="GO" id="GO:0032785">
    <property type="term" value="P:negative regulation of DNA-templated transcription, elongation"/>
    <property type="evidence" value="ECO:0007669"/>
    <property type="project" value="UniProtKB-ARBA"/>
</dbReference>
<dbReference type="Pfam" id="PF00400">
    <property type="entry name" value="WD40"/>
    <property type="match status" value="3"/>
</dbReference>
<comment type="subcellular location">
    <subcellularLocation>
        <location evidence="1">Nucleus</location>
    </subcellularLocation>
</comment>
<evidence type="ECO:0000256" key="4">
    <source>
        <dbReference type="ARBA" id="ARBA00022574"/>
    </source>
</evidence>
<evidence type="ECO:0000256" key="5">
    <source>
        <dbReference type="ARBA" id="ARBA00022737"/>
    </source>
</evidence>
<evidence type="ECO:0000256" key="7">
    <source>
        <dbReference type="ARBA" id="ARBA00023163"/>
    </source>
</evidence>
<evidence type="ECO:0008006" key="12">
    <source>
        <dbReference type="Google" id="ProtNLM"/>
    </source>
</evidence>
<dbReference type="PRINTS" id="PR00320">
    <property type="entry name" value="GPROTEINBRPT"/>
</dbReference>
<keyword evidence="11" id="KW-1185">Reference proteome</keyword>
<keyword evidence="3" id="KW-0806">Transcription termination</keyword>
<reference evidence="10 11" key="1">
    <citation type="journal article" date="2022" name="Nat. Ecol. Evol.">
        <title>A masculinizing supergene underlies an exaggerated male reproductive morph in a spider.</title>
        <authorList>
            <person name="Hendrickx F."/>
            <person name="De Corte Z."/>
            <person name="Sonet G."/>
            <person name="Van Belleghem S.M."/>
            <person name="Kostlbacher S."/>
            <person name="Vangestel C."/>
        </authorList>
    </citation>
    <scope>NUCLEOTIDE SEQUENCE [LARGE SCALE GENOMIC DNA]</scope>
    <source>
        <strain evidence="10">W744_W776</strain>
    </source>
</reference>
<evidence type="ECO:0000313" key="10">
    <source>
        <dbReference type="EMBL" id="KAG8179715.1"/>
    </source>
</evidence>
<evidence type="ECO:0000256" key="3">
    <source>
        <dbReference type="ARBA" id="ARBA00022472"/>
    </source>
</evidence>
<dbReference type="GO" id="GO:0048188">
    <property type="term" value="C:Set1C/COMPASS complex"/>
    <property type="evidence" value="ECO:0007669"/>
    <property type="project" value="TreeGrafter"/>
</dbReference>
<dbReference type="SMART" id="SM00320">
    <property type="entry name" value="WD40"/>
    <property type="match status" value="6"/>
</dbReference>
<keyword evidence="5" id="KW-0677">Repeat</keyword>
<dbReference type="InterPro" id="IPR019775">
    <property type="entry name" value="WD40_repeat_CS"/>
</dbReference>
<dbReference type="PROSITE" id="PS50082">
    <property type="entry name" value="WD_REPEATS_2"/>
    <property type="match status" value="3"/>
</dbReference>
<dbReference type="AlphaFoldDB" id="A0AAV6U6A7"/>
<dbReference type="Proteomes" id="UP000827092">
    <property type="component" value="Unassembled WGS sequence"/>
</dbReference>
<dbReference type="SUPFAM" id="SSF50978">
    <property type="entry name" value="WD40 repeat-like"/>
    <property type="match status" value="1"/>
</dbReference>
<dbReference type="InterPro" id="IPR037867">
    <property type="entry name" value="Swd2/WDR82"/>
</dbReference>